<dbReference type="GO" id="GO:0003676">
    <property type="term" value="F:nucleic acid binding"/>
    <property type="evidence" value="ECO:0007669"/>
    <property type="project" value="InterPro"/>
</dbReference>
<gene>
    <name evidence="2" type="ORF">DFP76_103193</name>
</gene>
<name>A0A366D328_9GAMM</name>
<organism evidence="2 3">
    <name type="scientific">Marinomonas aquiplantarum</name>
    <dbReference type="NCBI Taxonomy" id="491951"/>
    <lineage>
        <taxon>Bacteria</taxon>
        <taxon>Pseudomonadati</taxon>
        <taxon>Pseudomonadota</taxon>
        <taxon>Gammaproteobacteria</taxon>
        <taxon>Oceanospirillales</taxon>
        <taxon>Oceanospirillaceae</taxon>
        <taxon>Marinomonas</taxon>
    </lineage>
</organism>
<dbReference type="Proteomes" id="UP000252086">
    <property type="component" value="Unassembled WGS sequence"/>
</dbReference>
<comment type="caution">
    <text evidence="2">The sequence shown here is derived from an EMBL/GenBank/DDBJ whole genome shotgun (WGS) entry which is preliminary data.</text>
</comment>
<dbReference type="InterPro" id="IPR012156">
    <property type="entry name" value="Cold_shock_CspA"/>
</dbReference>
<dbReference type="Pfam" id="PF06961">
    <property type="entry name" value="DUF1294"/>
    <property type="match status" value="1"/>
</dbReference>
<feature type="transmembrane region" description="Helical" evidence="1">
    <location>
        <begin position="68"/>
        <end position="90"/>
    </location>
</feature>
<accession>A0A366D328</accession>
<keyword evidence="1" id="KW-1133">Transmembrane helix</keyword>
<dbReference type="RefSeq" id="WP_245931889.1">
    <property type="nucleotide sequence ID" value="NZ_QNRF01000003.1"/>
</dbReference>
<keyword evidence="3" id="KW-1185">Reference proteome</keyword>
<proteinExistence type="predicted"/>
<dbReference type="PIRSF" id="PIRSF002599">
    <property type="entry name" value="Cold_shock_A"/>
    <property type="match status" value="1"/>
</dbReference>
<keyword evidence="1" id="KW-0472">Membrane</keyword>
<evidence type="ECO:0000256" key="1">
    <source>
        <dbReference type="SAM" id="Phobius"/>
    </source>
</evidence>
<sequence length="94" mass="10829">MMFSLICAWYAFFSLLAVLAYGFDKHAAIRGHWRVQESTLHLLSLLGGWIGALVAQKLFHHKRSKKRFMLVFWASVFVNLLGLVLVLSQWSAFM</sequence>
<dbReference type="InterPro" id="IPR010718">
    <property type="entry name" value="DUF1294"/>
</dbReference>
<evidence type="ECO:0000313" key="2">
    <source>
        <dbReference type="EMBL" id="RBO83919.1"/>
    </source>
</evidence>
<evidence type="ECO:0000313" key="3">
    <source>
        <dbReference type="Proteomes" id="UP000252086"/>
    </source>
</evidence>
<dbReference type="AlphaFoldDB" id="A0A366D328"/>
<protein>
    <submittedName>
        <fullName evidence="2">Uncharacterized membrane protein YsdA (DUF1294 family)</fullName>
    </submittedName>
</protein>
<reference evidence="2 3" key="1">
    <citation type="submission" date="2018-06" db="EMBL/GenBank/DDBJ databases">
        <title>Genomic Encyclopedia of Type Strains, Phase III (KMG-III): the genomes of soil and plant-associated and newly described type strains.</title>
        <authorList>
            <person name="Whitman W."/>
        </authorList>
    </citation>
    <scope>NUCLEOTIDE SEQUENCE [LARGE SCALE GENOMIC DNA]</scope>
    <source>
        <strain evidence="2 3">CECT 7732</strain>
    </source>
</reference>
<keyword evidence="1" id="KW-0812">Transmembrane</keyword>
<dbReference type="EMBL" id="QNRF01000003">
    <property type="protein sequence ID" value="RBO83919.1"/>
    <property type="molecule type" value="Genomic_DNA"/>
</dbReference>
<feature type="transmembrane region" description="Helical" evidence="1">
    <location>
        <begin position="38"/>
        <end position="56"/>
    </location>
</feature>